<evidence type="ECO:0000313" key="1">
    <source>
        <dbReference type="EMBL" id="QIW53104.1"/>
    </source>
</evidence>
<dbReference type="InterPro" id="IPR036287">
    <property type="entry name" value="Rv1873-like_sf"/>
</dbReference>
<accession>A0A6H0UCE8</accession>
<reference evidence="1 2" key="1">
    <citation type="submission" date="2019-12" db="EMBL/GenBank/DDBJ databases">
        <title>Whole genome sequences of Lactococcus raffinolactis strains isolated from sewage.</title>
        <authorList>
            <person name="Ybazeta G."/>
            <person name="Ross M."/>
            <person name="Brabant-Kirwan D."/>
            <person name="Saleh M."/>
            <person name="Dillon J.A."/>
            <person name="Splinter K."/>
            <person name="Nokhbeh R."/>
        </authorList>
    </citation>
    <scope>NUCLEOTIDE SEQUENCE [LARGE SCALE GENOMIC DNA]</scope>
    <source>
        <strain evidence="1 2">Lr_19_5</strain>
    </source>
</reference>
<dbReference type="RefSeq" id="WP_167838387.1">
    <property type="nucleotide sequence ID" value="NZ_CP047616.1"/>
</dbReference>
<dbReference type="SUPFAM" id="SSF140736">
    <property type="entry name" value="Rv1873-like"/>
    <property type="match status" value="1"/>
</dbReference>
<dbReference type="PIRSF" id="PIRSF008546">
    <property type="entry name" value="UCP008546"/>
    <property type="match status" value="1"/>
</dbReference>
<name>A0A6H0UCE8_9LACT</name>
<dbReference type="InterPro" id="IPR014937">
    <property type="entry name" value="DUF1810"/>
</dbReference>
<gene>
    <name evidence="1" type="ORF">GU336_02450</name>
</gene>
<dbReference type="AlphaFoldDB" id="A0A6H0UCE8"/>
<sequence>MDEQKFNLERFIKAQKDDYAIALSEIKQGRKSSHWIWYIFPQLDGLGRSTQAQYYSISGLDEAVAYYHHPILGARLKEISTALLELETDDSVKVLGKIDALKLKSSMTLFNYAAPHEDIYQKVLDKFYAGEKDTATLKLLCHFSEK</sequence>
<proteinExistence type="predicted"/>
<dbReference type="Gene3D" id="1.25.40.380">
    <property type="entry name" value="Protein of unknown function DUF1810"/>
    <property type="match status" value="1"/>
</dbReference>
<dbReference type="Proteomes" id="UP000501945">
    <property type="component" value="Chromosome"/>
</dbReference>
<organism evidence="1 2">
    <name type="scientific">Pseudolactococcus raffinolactis</name>
    <dbReference type="NCBI Taxonomy" id="1366"/>
    <lineage>
        <taxon>Bacteria</taxon>
        <taxon>Bacillati</taxon>
        <taxon>Bacillota</taxon>
        <taxon>Bacilli</taxon>
        <taxon>Lactobacillales</taxon>
        <taxon>Streptococcaceae</taxon>
        <taxon>Pseudolactococcus</taxon>
    </lineage>
</organism>
<dbReference type="EMBL" id="CP047616">
    <property type="protein sequence ID" value="QIW53104.1"/>
    <property type="molecule type" value="Genomic_DNA"/>
</dbReference>
<evidence type="ECO:0000313" key="2">
    <source>
        <dbReference type="Proteomes" id="UP000501945"/>
    </source>
</evidence>
<protein>
    <submittedName>
        <fullName evidence="1">DUF1810 family protein</fullName>
    </submittedName>
</protein>
<dbReference type="Pfam" id="PF08837">
    <property type="entry name" value="DUF1810"/>
    <property type="match status" value="1"/>
</dbReference>